<feature type="compositionally biased region" description="Polar residues" evidence="1">
    <location>
        <begin position="1"/>
        <end position="25"/>
    </location>
</feature>
<evidence type="ECO:0000313" key="3">
    <source>
        <dbReference type="Proteomes" id="UP001295684"/>
    </source>
</evidence>
<comment type="caution">
    <text evidence="2">The sequence shown here is derived from an EMBL/GenBank/DDBJ whole genome shotgun (WGS) entry which is preliminary data.</text>
</comment>
<organism evidence="2 3">
    <name type="scientific">Euplotes crassus</name>
    <dbReference type="NCBI Taxonomy" id="5936"/>
    <lineage>
        <taxon>Eukaryota</taxon>
        <taxon>Sar</taxon>
        <taxon>Alveolata</taxon>
        <taxon>Ciliophora</taxon>
        <taxon>Intramacronucleata</taxon>
        <taxon>Spirotrichea</taxon>
        <taxon>Hypotrichia</taxon>
        <taxon>Euplotida</taxon>
        <taxon>Euplotidae</taxon>
        <taxon>Moneuplotes</taxon>
    </lineage>
</organism>
<gene>
    <name evidence="2" type="ORF">ECRASSUSDP1_LOCUS11348</name>
</gene>
<accession>A0AAD1UN98</accession>
<evidence type="ECO:0000256" key="1">
    <source>
        <dbReference type="SAM" id="MobiDB-lite"/>
    </source>
</evidence>
<dbReference type="EMBL" id="CAMPGE010011201">
    <property type="protein sequence ID" value="CAI2370040.1"/>
    <property type="molecule type" value="Genomic_DNA"/>
</dbReference>
<evidence type="ECO:0000313" key="2">
    <source>
        <dbReference type="EMBL" id="CAI2370040.1"/>
    </source>
</evidence>
<keyword evidence="3" id="KW-1185">Reference proteome</keyword>
<proteinExistence type="predicted"/>
<reference evidence="2" key="1">
    <citation type="submission" date="2023-07" db="EMBL/GenBank/DDBJ databases">
        <authorList>
            <consortium name="AG Swart"/>
            <person name="Singh M."/>
            <person name="Singh A."/>
            <person name="Seah K."/>
            <person name="Emmerich C."/>
        </authorList>
    </citation>
    <scope>NUCLEOTIDE SEQUENCE</scope>
    <source>
        <strain evidence="2">DP1</strain>
    </source>
</reference>
<dbReference type="Proteomes" id="UP001295684">
    <property type="component" value="Unassembled WGS sequence"/>
</dbReference>
<feature type="region of interest" description="Disordered" evidence="1">
    <location>
        <begin position="1"/>
        <end position="27"/>
    </location>
</feature>
<name>A0AAD1UN98_EUPCR</name>
<dbReference type="AlphaFoldDB" id="A0AAD1UN98"/>
<protein>
    <submittedName>
        <fullName evidence="2">Uncharacterized protein</fullName>
    </submittedName>
</protein>
<sequence>MSKTFFCRRNQTSRVPKKQQANTKENSLRAIKRNIRKIKNTPRLTAKSPVPKHNLRVTLPQDEEYEREEMRYVAIIKKANRALDRSSRGFHSPCLLKKFLSTWKSMKSQDRQEIPKSLSNSKKKNCLPPEQRIIFNSSDESQDFENNEPQSLRLRKEPDYFLSLKRLL</sequence>